<evidence type="ECO:0000313" key="8">
    <source>
        <dbReference type="EMBL" id="TDX46755.1"/>
    </source>
</evidence>
<dbReference type="InterPro" id="IPR003593">
    <property type="entry name" value="AAA+_ATPase"/>
</dbReference>
<proteinExistence type="predicted"/>
<dbReference type="InterPro" id="IPR017871">
    <property type="entry name" value="ABC_transporter-like_CS"/>
</dbReference>
<evidence type="ECO:0000256" key="5">
    <source>
        <dbReference type="ARBA" id="ARBA00022840"/>
    </source>
</evidence>
<dbReference type="PROSITE" id="PS00211">
    <property type="entry name" value="ABC_TRANSPORTER_1"/>
    <property type="match status" value="1"/>
</dbReference>
<feature type="domain" description="ABC transporter" evidence="7">
    <location>
        <begin position="2"/>
        <end position="249"/>
    </location>
</feature>
<protein>
    <submittedName>
        <fullName evidence="8">Putative ABC transport system ATP-binding protein</fullName>
    </submittedName>
</protein>
<evidence type="ECO:0000256" key="4">
    <source>
        <dbReference type="ARBA" id="ARBA00022741"/>
    </source>
</evidence>
<dbReference type="PANTHER" id="PTHR42788">
    <property type="entry name" value="TAURINE IMPORT ATP-BINDING PROTEIN-RELATED"/>
    <property type="match status" value="1"/>
</dbReference>
<dbReference type="AlphaFoldDB" id="A0A4R8GMA8"/>
<dbReference type="SUPFAM" id="SSF52540">
    <property type="entry name" value="P-loop containing nucleoside triphosphate hydrolases"/>
    <property type="match status" value="1"/>
</dbReference>
<dbReference type="InterPro" id="IPR003439">
    <property type="entry name" value="ABC_transporter-like_ATP-bd"/>
</dbReference>
<dbReference type="EMBL" id="SOEG01000037">
    <property type="protein sequence ID" value="TDX46755.1"/>
    <property type="molecule type" value="Genomic_DNA"/>
</dbReference>
<dbReference type="PANTHER" id="PTHR42788:SF7">
    <property type="entry name" value="NITRATE ABC TRANSPORTER ATP-BINDING PROTEIN"/>
    <property type="match status" value="1"/>
</dbReference>
<keyword evidence="5 8" id="KW-0067">ATP-binding</keyword>
<gene>
    <name evidence="8" type="ORF">C7959_13712</name>
</gene>
<sequence length="265" mass="28804">MLKVIDGIKVFNQGTVNENIALKGIGLELAEGEFTTVIGSNGAGKSTLLNVVAGSLNLDRGKVIIDGKDLTAKSDYQRANLISRVFQDPLQGTAASMTIAENLVLALKRGSRLGFSIGVASTRRKKFKEALSSLNLGLEDRLDDKVGLLSGGQRQALTLVMATLQRPKVLLLDEHTAALDPKTAQNIVDITKRLVNDYNLTTLMVTHDLDHAIELGSRTIMMDNGNIVLDIKGEERAEMTIDDLLEQFTEVSGHRLTNDRILLAQ</sequence>
<accession>A0A4R8GMA8</accession>
<name>A0A4R8GMA8_9FIRM</name>
<dbReference type="Gene3D" id="3.40.50.300">
    <property type="entry name" value="P-loop containing nucleotide triphosphate hydrolases"/>
    <property type="match status" value="1"/>
</dbReference>
<evidence type="ECO:0000256" key="2">
    <source>
        <dbReference type="ARBA" id="ARBA00022448"/>
    </source>
</evidence>
<dbReference type="GO" id="GO:0005886">
    <property type="term" value="C:plasma membrane"/>
    <property type="evidence" value="ECO:0007669"/>
    <property type="project" value="UniProtKB-SubCell"/>
</dbReference>
<organism evidence="8 9">
    <name type="scientific">Orenia marismortui</name>
    <dbReference type="NCBI Taxonomy" id="46469"/>
    <lineage>
        <taxon>Bacteria</taxon>
        <taxon>Bacillati</taxon>
        <taxon>Bacillota</taxon>
        <taxon>Clostridia</taxon>
        <taxon>Halanaerobiales</taxon>
        <taxon>Halobacteroidaceae</taxon>
        <taxon>Orenia</taxon>
    </lineage>
</organism>
<evidence type="ECO:0000256" key="1">
    <source>
        <dbReference type="ARBA" id="ARBA00004202"/>
    </source>
</evidence>
<dbReference type="GO" id="GO:0016887">
    <property type="term" value="F:ATP hydrolysis activity"/>
    <property type="evidence" value="ECO:0007669"/>
    <property type="project" value="InterPro"/>
</dbReference>
<dbReference type="InterPro" id="IPR050166">
    <property type="entry name" value="ABC_transporter_ATP-bind"/>
</dbReference>
<keyword evidence="2" id="KW-0813">Transport</keyword>
<keyword evidence="9" id="KW-1185">Reference proteome</keyword>
<dbReference type="InterPro" id="IPR027417">
    <property type="entry name" value="P-loop_NTPase"/>
</dbReference>
<evidence type="ECO:0000259" key="7">
    <source>
        <dbReference type="PROSITE" id="PS50893"/>
    </source>
</evidence>
<dbReference type="RefSeq" id="WP_134118594.1">
    <property type="nucleotide sequence ID" value="NZ_SOEG01000037.1"/>
</dbReference>
<comment type="caution">
    <text evidence="8">The sequence shown here is derived from an EMBL/GenBank/DDBJ whole genome shotgun (WGS) entry which is preliminary data.</text>
</comment>
<evidence type="ECO:0000256" key="3">
    <source>
        <dbReference type="ARBA" id="ARBA00022475"/>
    </source>
</evidence>
<dbReference type="STRING" id="926561.GCA_000379025_00044"/>
<reference evidence="8 9" key="1">
    <citation type="submission" date="2019-03" db="EMBL/GenBank/DDBJ databases">
        <title>Subsurface microbial communities from deep shales in Ohio and West Virginia, USA.</title>
        <authorList>
            <person name="Wrighton K."/>
        </authorList>
    </citation>
    <scope>NUCLEOTIDE SEQUENCE [LARGE SCALE GENOMIC DNA]</scope>
    <source>
        <strain evidence="8 9">MSL 6dP</strain>
    </source>
</reference>
<evidence type="ECO:0000313" key="9">
    <source>
        <dbReference type="Proteomes" id="UP000295832"/>
    </source>
</evidence>
<dbReference type="PROSITE" id="PS50893">
    <property type="entry name" value="ABC_TRANSPORTER_2"/>
    <property type="match status" value="1"/>
</dbReference>
<dbReference type="SMART" id="SM00382">
    <property type="entry name" value="AAA"/>
    <property type="match status" value="1"/>
</dbReference>
<comment type="subcellular location">
    <subcellularLocation>
        <location evidence="1">Cell membrane</location>
        <topology evidence="1">Peripheral membrane protein</topology>
    </subcellularLocation>
</comment>
<keyword evidence="3" id="KW-1003">Cell membrane</keyword>
<evidence type="ECO:0000256" key="6">
    <source>
        <dbReference type="ARBA" id="ARBA00023136"/>
    </source>
</evidence>
<dbReference type="Proteomes" id="UP000295832">
    <property type="component" value="Unassembled WGS sequence"/>
</dbReference>
<keyword evidence="4" id="KW-0547">Nucleotide-binding</keyword>
<dbReference type="GO" id="GO:0005524">
    <property type="term" value="F:ATP binding"/>
    <property type="evidence" value="ECO:0007669"/>
    <property type="project" value="UniProtKB-KW"/>
</dbReference>
<keyword evidence="6" id="KW-0472">Membrane</keyword>
<dbReference type="Pfam" id="PF00005">
    <property type="entry name" value="ABC_tran"/>
    <property type="match status" value="1"/>
</dbReference>